<evidence type="ECO:0000313" key="1">
    <source>
        <dbReference type="EMBL" id="CAI9533883.1"/>
    </source>
</evidence>
<dbReference type="EMBL" id="CATNWA010000160">
    <property type="protein sequence ID" value="CAI9533883.1"/>
    <property type="molecule type" value="Genomic_DNA"/>
</dbReference>
<name>A0ABN9ADG8_9NEOB</name>
<comment type="caution">
    <text evidence="1">The sequence shown here is derived from an EMBL/GenBank/DDBJ whole genome shotgun (WGS) entry which is preliminary data.</text>
</comment>
<protein>
    <submittedName>
        <fullName evidence="1">Uncharacterized protein</fullName>
    </submittedName>
</protein>
<dbReference type="Proteomes" id="UP001162483">
    <property type="component" value="Unassembled WGS sequence"/>
</dbReference>
<evidence type="ECO:0000313" key="2">
    <source>
        <dbReference type="Proteomes" id="UP001162483"/>
    </source>
</evidence>
<keyword evidence="2" id="KW-1185">Reference proteome</keyword>
<organism evidence="1 2">
    <name type="scientific">Staurois parvus</name>
    <dbReference type="NCBI Taxonomy" id="386267"/>
    <lineage>
        <taxon>Eukaryota</taxon>
        <taxon>Metazoa</taxon>
        <taxon>Chordata</taxon>
        <taxon>Craniata</taxon>
        <taxon>Vertebrata</taxon>
        <taxon>Euteleostomi</taxon>
        <taxon>Amphibia</taxon>
        <taxon>Batrachia</taxon>
        <taxon>Anura</taxon>
        <taxon>Neobatrachia</taxon>
        <taxon>Ranoidea</taxon>
        <taxon>Ranidae</taxon>
        <taxon>Staurois</taxon>
    </lineage>
</organism>
<reference evidence="1" key="1">
    <citation type="submission" date="2023-05" db="EMBL/GenBank/DDBJ databases">
        <authorList>
            <person name="Stuckert A."/>
        </authorList>
    </citation>
    <scope>NUCLEOTIDE SEQUENCE</scope>
</reference>
<proteinExistence type="predicted"/>
<accession>A0ABN9ADG8</accession>
<gene>
    <name evidence="1" type="ORF">SPARVUS_LOCUS497173</name>
</gene>
<sequence length="69" mass="7681">MLVILTVEPKGVNPLHCVKRMFDSVFSDSSLLPQSPVHLLIEQSLGGKLNMLSLESIAREFFSFLGECM</sequence>